<dbReference type="EMBL" id="BMFS01000003">
    <property type="protein sequence ID" value="GGG95486.1"/>
    <property type="molecule type" value="Genomic_DNA"/>
</dbReference>
<organism evidence="1 2">
    <name type="scientific">Glycocaulis albus</name>
    <dbReference type="NCBI Taxonomy" id="1382801"/>
    <lineage>
        <taxon>Bacteria</taxon>
        <taxon>Pseudomonadati</taxon>
        <taxon>Pseudomonadota</taxon>
        <taxon>Alphaproteobacteria</taxon>
        <taxon>Maricaulales</taxon>
        <taxon>Maricaulaceae</taxon>
        <taxon>Glycocaulis</taxon>
    </lineage>
</organism>
<proteinExistence type="predicted"/>
<evidence type="ECO:0000313" key="2">
    <source>
        <dbReference type="Proteomes" id="UP000648722"/>
    </source>
</evidence>
<reference evidence="2" key="1">
    <citation type="journal article" date="2019" name="Int. J. Syst. Evol. Microbiol.">
        <title>The Global Catalogue of Microorganisms (GCM) 10K type strain sequencing project: providing services to taxonomists for standard genome sequencing and annotation.</title>
        <authorList>
            <consortium name="The Broad Institute Genomics Platform"/>
            <consortium name="The Broad Institute Genome Sequencing Center for Infectious Disease"/>
            <person name="Wu L."/>
            <person name="Ma J."/>
        </authorList>
    </citation>
    <scope>NUCLEOTIDE SEQUENCE [LARGE SCALE GENOMIC DNA]</scope>
    <source>
        <strain evidence="2">CGMCC 1.12766</strain>
    </source>
</reference>
<sequence>MHPTAAHRRSRITPEDIRQIAFTLVERHGRRALGYACEAISEMEDKGETESAAAWRALKSEIEDALTGRIQSASRVQLH</sequence>
<protein>
    <submittedName>
        <fullName evidence="1">Uncharacterized protein</fullName>
    </submittedName>
</protein>
<name>A0ABQ1XJN7_9PROT</name>
<dbReference type="RefSeq" id="WP_188451355.1">
    <property type="nucleotide sequence ID" value="NZ_BMFS01000003.1"/>
</dbReference>
<accession>A0ABQ1XJN7</accession>
<evidence type="ECO:0000313" key="1">
    <source>
        <dbReference type="EMBL" id="GGG95486.1"/>
    </source>
</evidence>
<keyword evidence="2" id="KW-1185">Reference proteome</keyword>
<comment type="caution">
    <text evidence="1">The sequence shown here is derived from an EMBL/GenBank/DDBJ whole genome shotgun (WGS) entry which is preliminary data.</text>
</comment>
<gene>
    <name evidence="1" type="ORF">GCM10007420_08810</name>
</gene>
<dbReference type="Proteomes" id="UP000648722">
    <property type="component" value="Unassembled WGS sequence"/>
</dbReference>